<dbReference type="GO" id="GO:0031048">
    <property type="term" value="P:regulatory ncRNA-mediated heterochromatin formation"/>
    <property type="evidence" value="ECO:0007669"/>
    <property type="project" value="TreeGrafter"/>
</dbReference>
<protein>
    <recommendedName>
        <fullName evidence="1">Arb2 domain-containing protein</fullName>
    </recommendedName>
</protein>
<dbReference type="Proteomes" id="UP000785679">
    <property type="component" value="Unassembled WGS sequence"/>
</dbReference>
<accession>A0A8J8NP44</accession>
<evidence type="ECO:0000259" key="1">
    <source>
        <dbReference type="Pfam" id="PF22749"/>
    </source>
</evidence>
<name>A0A8J8NP44_HALGN</name>
<proteinExistence type="predicted"/>
<dbReference type="EMBL" id="RRYP01011510">
    <property type="protein sequence ID" value="TNV77681.1"/>
    <property type="molecule type" value="Genomic_DNA"/>
</dbReference>
<dbReference type="PANTHER" id="PTHR21357">
    <property type="entry name" value="FAM172 FAMILY PROTEIN HOMOLOG CG10038"/>
    <property type="match status" value="1"/>
</dbReference>
<comment type="caution">
    <text evidence="2">The sequence shown here is derived from an EMBL/GenBank/DDBJ whole genome shotgun (WGS) entry which is preliminary data.</text>
</comment>
<dbReference type="InterPro" id="IPR048263">
    <property type="entry name" value="Arb2"/>
</dbReference>
<dbReference type="InterPro" id="IPR029058">
    <property type="entry name" value="AB_hydrolase_fold"/>
</dbReference>
<reference evidence="2" key="1">
    <citation type="submission" date="2019-06" db="EMBL/GenBank/DDBJ databases">
        <authorList>
            <person name="Zheng W."/>
        </authorList>
    </citation>
    <scope>NUCLEOTIDE SEQUENCE</scope>
    <source>
        <strain evidence="2">QDHG01</strain>
    </source>
</reference>
<sequence length="298" mass="34276">MLGYHVIHKKPGDFGYLERINKESKTMNQRDYDELGEVLTMYVQDQMVSKYGLIKVNMPHEGGPDRNIFMSQDFLEQVSKKQEPIKSQMMLQQKRVEQQAPEERRNALILIQGSGKVRPGLWSRSACINHSFELGSMLPLIDRAQKKNVSVIVLNPNFTNQEQRELRVSAKGSYDHSLYVWEKFIAPSKFNKFYIVAHSAGGGSLARIQEYYPEDFYIRVASVALTDSWTIDKHILRDQGTEKWMQDQRKFVHYVASNKPLGTDVGFGVCIEKSAGHNQHEYTTGTALPEIIRQFGWV</sequence>
<keyword evidence="3" id="KW-1185">Reference proteome</keyword>
<evidence type="ECO:0000313" key="3">
    <source>
        <dbReference type="Proteomes" id="UP000785679"/>
    </source>
</evidence>
<dbReference type="SUPFAM" id="SSF53474">
    <property type="entry name" value="alpha/beta-Hydrolases"/>
    <property type="match status" value="1"/>
</dbReference>
<dbReference type="GO" id="GO:0035197">
    <property type="term" value="F:siRNA binding"/>
    <property type="evidence" value="ECO:0007669"/>
    <property type="project" value="TreeGrafter"/>
</dbReference>
<dbReference type="PANTHER" id="PTHR21357:SF4">
    <property type="entry name" value="FAM172 FAMILY PROTEIN HOMOLOG CG10038"/>
    <property type="match status" value="1"/>
</dbReference>
<feature type="domain" description="Arb2" evidence="1">
    <location>
        <begin position="107"/>
        <end position="261"/>
    </location>
</feature>
<gene>
    <name evidence="2" type="ORF">FGO68_gene17253</name>
</gene>
<dbReference type="InterPro" id="IPR053858">
    <property type="entry name" value="Arb2_dom"/>
</dbReference>
<dbReference type="AlphaFoldDB" id="A0A8J8NP44"/>
<organism evidence="2 3">
    <name type="scientific">Halteria grandinella</name>
    <dbReference type="NCBI Taxonomy" id="5974"/>
    <lineage>
        <taxon>Eukaryota</taxon>
        <taxon>Sar</taxon>
        <taxon>Alveolata</taxon>
        <taxon>Ciliophora</taxon>
        <taxon>Intramacronucleata</taxon>
        <taxon>Spirotrichea</taxon>
        <taxon>Stichotrichia</taxon>
        <taxon>Sporadotrichida</taxon>
        <taxon>Halteriidae</taxon>
        <taxon>Halteria</taxon>
    </lineage>
</organism>
<dbReference type="Pfam" id="PF22749">
    <property type="entry name" value="Arb2"/>
    <property type="match status" value="1"/>
</dbReference>
<dbReference type="GO" id="GO:0005634">
    <property type="term" value="C:nucleus"/>
    <property type="evidence" value="ECO:0007669"/>
    <property type="project" value="TreeGrafter"/>
</dbReference>
<dbReference type="OrthoDB" id="312027at2759"/>
<evidence type="ECO:0000313" key="2">
    <source>
        <dbReference type="EMBL" id="TNV77681.1"/>
    </source>
</evidence>